<dbReference type="EMBL" id="JBEDUW010000005">
    <property type="protein sequence ID" value="KAK9930396.1"/>
    <property type="molecule type" value="Genomic_DNA"/>
</dbReference>
<evidence type="ECO:0008006" key="3">
    <source>
        <dbReference type="Google" id="ProtNLM"/>
    </source>
</evidence>
<proteinExistence type="predicted"/>
<evidence type="ECO:0000313" key="1">
    <source>
        <dbReference type="EMBL" id="KAK9930396.1"/>
    </source>
</evidence>
<dbReference type="Proteomes" id="UP001457282">
    <property type="component" value="Unassembled WGS sequence"/>
</dbReference>
<name>A0AAW1X262_RUBAR</name>
<evidence type="ECO:0000313" key="2">
    <source>
        <dbReference type="Proteomes" id="UP001457282"/>
    </source>
</evidence>
<dbReference type="AlphaFoldDB" id="A0AAW1X262"/>
<organism evidence="1 2">
    <name type="scientific">Rubus argutus</name>
    <name type="common">Southern blackberry</name>
    <dbReference type="NCBI Taxonomy" id="59490"/>
    <lineage>
        <taxon>Eukaryota</taxon>
        <taxon>Viridiplantae</taxon>
        <taxon>Streptophyta</taxon>
        <taxon>Embryophyta</taxon>
        <taxon>Tracheophyta</taxon>
        <taxon>Spermatophyta</taxon>
        <taxon>Magnoliopsida</taxon>
        <taxon>eudicotyledons</taxon>
        <taxon>Gunneridae</taxon>
        <taxon>Pentapetalae</taxon>
        <taxon>rosids</taxon>
        <taxon>fabids</taxon>
        <taxon>Rosales</taxon>
        <taxon>Rosaceae</taxon>
        <taxon>Rosoideae</taxon>
        <taxon>Rosoideae incertae sedis</taxon>
        <taxon>Rubus</taxon>
    </lineage>
</organism>
<accession>A0AAW1X262</accession>
<reference evidence="1 2" key="1">
    <citation type="journal article" date="2023" name="G3 (Bethesda)">
        <title>A chromosome-length genome assembly and annotation of blackberry (Rubus argutus, cv. 'Hillquist').</title>
        <authorList>
            <person name="Bruna T."/>
            <person name="Aryal R."/>
            <person name="Dudchenko O."/>
            <person name="Sargent D.J."/>
            <person name="Mead D."/>
            <person name="Buti M."/>
            <person name="Cavallini A."/>
            <person name="Hytonen T."/>
            <person name="Andres J."/>
            <person name="Pham M."/>
            <person name="Weisz D."/>
            <person name="Mascagni F."/>
            <person name="Usai G."/>
            <person name="Natali L."/>
            <person name="Bassil N."/>
            <person name="Fernandez G.E."/>
            <person name="Lomsadze A."/>
            <person name="Armour M."/>
            <person name="Olukolu B."/>
            <person name="Poorten T."/>
            <person name="Britton C."/>
            <person name="Davik J."/>
            <person name="Ashrafi H."/>
            <person name="Aiden E.L."/>
            <person name="Borodovsky M."/>
            <person name="Worthington M."/>
        </authorList>
    </citation>
    <scope>NUCLEOTIDE SEQUENCE [LARGE SCALE GENOMIC DNA]</scope>
    <source>
        <strain evidence="1">PI 553951</strain>
    </source>
</reference>
<protein>
    <recommendedName>
        <fullName evidence="3">MHC class I antigen</fullName>
    </recommendedName>
</protein>
<gene>
    <name evidence="1" type="ORF">M0R45_027435</name>
</gene>
<comment type="caution">
    <text evidence="1">The sequence shown here is derived from an EMBL/GenBank/DDBJ whole genome shotgun (WGS) entry which is preliminary data.</text>
</comment>
<sequence length="124" mass="13208">MRCLTERRGLWRAQHSWQLAAAVDGATGQLRSEEQLAAVMLEIGCTAWGRLGSTTDCGFSDDAGGLGTRTMAEAGFLGRARAQAEREHGDGHGVSTMAEDRGLGMGSALGDGEDGRRWALVIWD</sequence>
<keyword evidence="2" id="KW-1185">Reference proteome</keyword>